<organism evidence="1 2">
    <name type="scientific">Pistacia integerrima</name>
    <dbReference type="NCBI Taxonomy" id="434235"/>
    <lineage>
        <taxon>Eukaryota</taxon>
        <taxon>Viridiplantae</taxon>
        <taxon>Streptophyta</taxon>
        <taxon>Embryophyta</taxon>
        <taxon>Tracheophyta</taxon>
        <taxon>Spermatophyta</taxon>
        <taxon>Magnoliopsida</taxon>
        <taxon>eudicotyledons</taxon>
        <taxon>Gunneridae</taxon>
        <taxon>Pentapetalae</taxon>
        <taxon>rosids</taxon>
        <taxon>malvids</taxon>
        <taxon>Sapindales</taxon>
        <taxon>Anacardiaceae</taxon>
        <taxon>Pistacia</taxon>
    </lineage>
</organism>
<name>A0ACC0XSY9_9ROSI</name>
<proteinExistence type="predicted"/>
<dbReference type="EMBL" id="CM047746">
    <property type="protein sequence ID" value="KAJ0021672.1"/>
    <property type="molecule type" value="Genomic_DNA"/>
</dbReference>
<protein>
    <submittedName>
        <fullName evidence="1">Uncharacterized protein</fullName>
    </submittedName>
</protein>
<accession>A0ACC0XSY9</accession>
<evidence type="ECO:0000313" key="2">
    <source>
        <dbReference type="Proteomes" id="UP001163603"/>
    </source>
</evidence>
<keyword evidence="2" id="KW-1185">Reference proteome</keyword>
<gene>
    <name evidence="1" type="ORF">Pint_31901</name>
</gene>
<dbReference type="Proteomes" id="UP001163603">
    <property type="component" value="Chromosome 11"/>
</dbReference>
<evidence type="ECO:0000313" key="1">
    <source>
        <dbReference type="EMBL" id="KAJ0021672.1"/>
    </source>
</evidence>
<reference evidence="2" key="1">
    <citation type="journal article" date="2023" name="G3 (Bethesda)">
        <title>Genome assembly and association tests identify interacting loci associated with vigor, precocity, and sex in interspecific pistachio rootstocks.</title>
        <authorList>
            <person name="Palmer W."/>
            <person name="Jacygrad E."/>
            <person name="Sagayaradj S."/>
            <person name="Cavanaugh K."/>
            <person name="Han R."/>
            <person name="Bertier L."/>
            <person name="Beede B."/>
            <person name="Kafkas S."/>
            <person name="Golino D."/>
            <person name="Preece J."/>
            <person name="Michelmore R."/>
        </authorList>
    </citation>
    <scope>NUCLEOTIDE SEQUENCE [LARGE SCALE GENOMIC DNA]</scope>
</reference>
<comment type="caution">
    <text evidence="1">The sequence shown here is derived from an EMBL/GenBank/DDBJ whole genome shotgun (WGS) entry which is preliminary data.</text>
</comment>
<sequence>MFAPIAVALAVGLLGWAYQAIKPPPPKICGSPGGPPVTSPRVKLSDGRHLAYRETGVAKEEAKYKIIIVHGFDSSKDLSLPIPQELIEELKIYILFFDRPGYGESDPDPSRSVKSEANDIQELADKLEIGSRLSGASLVVPFVHYWWPCLPANLAKEAFKKLPVQYQMTFRVAHHFPWLINWWMSKKWSIMNGNLSVFSPRDLEILKKLSESSIVGQEKIRQQGVYECLYQDIITGYAKWEFDPMDLSNPFPDNEGPVHIWQGFEDRIIPIEINRYISEKVPWIQYHEVADAGHLLMFENKNCEAVLKALLLS</sequence>